<dbReference type="PROSITE" id="PS51118">
    <property type="entry name" value="HTH_HXLR"/>
    <property type="match status" value="1"/>
</dbReference>
<dbReference type="Gene3D" id="1.10.10.10">
    <property type="entry name" value="Winged helix-like DNA-binding domain superfamily/Winged helix DNA-binding domain"/>
    <property type="match status" value="1"/>
</dbReference>
<name>A0ABX6UWT6_9PAST</name>
<organism evidence="5 6">
    <name type="scientific">Rodentibacter haemolyticus</name>
    <dbReference type="NCBI Taxonomy" id="2778911"/>
    <lineage>
        <taxon>Bacteria</taxon>
        <taxon>Pseudomonadati</taxon>
        <taxon>Pseudomonadota</taxon>
        <taxon>Gammaproteobacteria</taxon>
        <taxon>Pasteurellales</taxon>
        <taxon>Pasteurellaceae</taxon>
        <taxon>Rodentibacter</taxon>
    </lineage>
</organism>
<dbReference type="InterPro" id="IPR036390">
    <property type="entry name" value="WH_DNA-bd_sf"/>
</dbReference>
<dbReference type="InterPro" id="IPR036388">
    <property type="entry name" value="WH-like_DNA-bd_sf"/>
</dbReference>
<reference evidence="5 6" key="1">
    <citation type="submission" date="2020-10" db="EMBL/GenBank/DDBJ databases">
        <title>Genome Sequencing of Rodentibacter spp. strain DSM111151.</title>
        <authorList>
            <person name="Benga L."/>
            <person name="Lautwein T."/>
        </authorList>
    </citation>
    <scope>NUCLEOTIDE SEQUENCE [LARGE SCALE GENOMIC DNA]</scope>
    <source>
        <strain evidence="5 6">DSM 111151</strain>
    </source>
</reference>
<dbReference type="PANTHER" id="PTHR33204">
    <property type="entry name" value="TRANSCRIPTIONAL REGULATOR, MARR FAMILY"/>
    <property type="match status" value="1"/>
</dbReference>
<dbReference type="Proteomes" id="UP000663069">
    <property type="component" value="Chromosome"/>
</dbReference>
<dbReference type="SUPFAM" id="SSF46785">
    <property type="entry name" value="Winged helix' DNA-binding domain"/>
    <property type="match status" value="1"/>
</dbReference>
<evidence type="ECO:0000256" key="3">
    <source>
        <dbReference type="ARBA" id="ARBA00023163"/>
    </source>
</evidence>
<dbReference type="CDD" id="cd00090">
    <property type="entry name" value="HTH_ARSR"/>
    <property type="match status" value="1"/>
</dbReference>
<keyword evidence="3" id="KW-0804">Transcription</keyword>
<proteinExistence type="predicted"/>
<evidence type="ECO:0000259" key="4">
    <source>
        <dbReference type="PROSITE" id="PS51118"/>
    </source>
</evidence>
<evidence type="ECO:0000313" key="6">
    <source>
        <dbReference type="Proteomes" id="UP000663069"/>
    </source>
</evidence>
<dbReference type="PANTHER" id="PTHR33204:SF18">
    <property type="entry name" value="TRANSCRIPTIONAL REGULATORY PROTEIN"/>
    <property type="match status" value="1"/>
</dbReference>
<keyword evidence="2" id="KW-0238">DNA-binding</keyword>
<protein>
    <submittedName>
        <fullName evidence="5">Helix-turn-helix transcriptional regulator</fullName>
    </submittedName>
</protein>
<dbReference type="Pfam" id="PF01638">
    <property type="entry name" value="HxlR"/>
    <property type="match status" value="1"/>
</dbReference>
<evidence type="ECO:0000313" key="5">
    <source>
        <dbReference type="EMBL" id="QPB41909.1"/>
    </source>
</evidence>
<gene>
    <name evidence="5" type="ORF">IHV77_08225</name>
</gene>
<evidence type="ECO:0000256" key="2">
    <source>
        <dbReference type="ARBA" id="ARBA00023125"/>
    </source>
</evidence>
<dbReference type="InterPro" id="IPR002577">
    <property type="entry name" value="HTH_HxlR"/>
</dbReference>
<dbReference type="EMBL" id="CP063056">
    <property type="protein sequence ID" value="QPB41909.1"/>
    <property type="molecule type" value="Genomic_DNA"/>
</dbReference>
<dbReference type="RefSeq" id="WP_194811493.1">
    <property type="nucleotide sequence ID" value="NZ_CP063056.1"/>
</dbReference>
<keyword evidence="1" id="KW-0805">Transcription regulation</keyword>
<feature type="domain" description="HTH hxlR-type" evidence="4">
    <location>
        <begin position="11"/>
        <end position="108"/>
    </location>
</feature>
<sequence>MKTNDFDNIICPVADVLSVLGDKWVGLLLRDLMLGVARYSDLQKSSNITHATLTDRLKKLESNGLVQKQLYQTAPNRYEYHLTEQGKEMAWLLIAMAKIGTKWNLSGWETVPLRFINKVTGNPVRLTLLDEVTQQELNLEDVQPITNETA</sequence>
<evidence type="ECO:0000256" key="1">
    <source>
        <dbReference type="ARBA" id="ARBA00023015"/>
    </source>
</evidence>
<keyword evidence="6" id="KW-1185">Reference proteome</keyword>
<accession>A0ABX6UWT6</accession>
<dbReference type="InterPro" id="IPR011991">
    <property type="entry name" value="ArsR-like_HTH"/>
</dbReference>